<dbReference type="Proteomes" id="UP000886520">
    <property type="component" value="Chromosome 13"/>
</dbReference>
<dbReference type="PANTHER" id="PTHR36336">
    <property type="entry name" value="OS09G0560400 PROTEIN"/>
    <property type="match status" value="1"/>
</dbReference>
<evidence type="ECO:0000313" key="1">
    <source>
        <dbReference type="EMBL" id="KAI5071095.1"/>
    </source>
</evidence>
<protein>
    <submittedName>
        <fullName evidence="1">Uncharacterized protein</fullName>
    </submittedName>
</protein>
<evidence type="ECO:0000313" key="2">
    <source>
        <dbReference type="Proteomes" id="UP000886520"/>
    </source>
</evidence>
<dbReference type="PANTHER" id="PTHR36336:SF1">
    <property type="entry name" value="OS09G0560400 PROTEIN"/>
    <property type="match status" value="1"/>
</dbReference>
<sequence length="166" mass="18419">MTSFCSLTLCDRFDGSTYDRTETRGNSTFGCSSFGPCTPCSYSEKSNDETYHCSNTGFRQAYRCVELGDEPSFRQTDSTRGLHESMGALRGWAGRKVAEGENSSMHDGRQIFFIYSTCVPSNNDEKLGVLGFEVSNKKLNERCLALGKNICGLLITVVKRNIDEAK</sequence>
<dbReference type="AlphaFoldDB" id="A0A9D4ZF76"/>
<keyword evidence="2" id="KW-1185">Reference proteome</keyword>
<dbReference type="EMBL" id="JABFUD020000013">
    <property type="protein sequence ID" value="KAI5071095.1"/>
    <property type="molecule type" value="Genomic_DNA"/>
</dbReference>
<name>A0A9D4ZF76_ADICA</name>
<organism evidence="1 2">
    <name type="scientific">Adiantum capillus-veneris</name>
    <name type="common">Maidenhair fern</name>
    <dbReference type="NCBI Taxonomy" id="13818"/>
    <lineage>
        <taxon>Eukaryota</taxon>
        <taxon>Viridiplantae</taxon>
        <taxon>Streptophyta</taxon>
        <taxon>Embryophyta</taxon>
        <taxon>Tracheophyta</taxon>
        <taxon>Polypodiopsida</taxon>
        <taxon>Polypodiidae</taxon>
        <taxon>Polypodiales</taxon>
        <taxon>Pteridineae</taxon>
        <taxon>Pteridaceae</taxon>
        <taxon>Vittarioideae</taxon>
        <taxon>Adiantum</taxon>
    </lineage>
</organism>
<dbReference type="OrthoDB" id="2019675at2759"/>
<comment type="caution">
    <text evidence="1">The sequence shown here is derived from an EMBL/GenBank/DDBJ whole genome shotgun (WGS) entry which is preliminary data.</text>
</comment>
<accession>A0A9D4ZF76</accession>
<reference evidence="1" key="1">
    <citation type="submission" date="2021-01" db="EMBL/GenBank/DDBJ databases">
        <title>Adiantum capillus-veneris genome.</title>
        <authorList>
            <person name="Fang Y."/>
            <person name="Liao Q."/>
        </authorList>
    </citation>
    <scope>NUCLEOTIDE SEQUENCE</scope>
    <source>
        <strain evidence="1">H3</strain>
        <tissue evidence="1">Leaf</tissue>
    </source>
</reference>
<gene>
    <name evidence="1" type="ORF">GOP47_0013346</name>
</gene>
<proteinExistence type="predicted"/>